<dbReference type="Pfam" id="PF13616">
    <property type="entry name" value="Rotamase_3"/>
    <property type="match status" value="1"/>
</dbReference>
<dbReference type="PANTHER" id="PTHR47245">
    <property type="entry name" value="PEPTIDYLPROLYL ISOMERASE"/>
    <property type="match status" value="1"/>
</dbReference>
<dbReference type="PROSITE" id="PS50198">
    <property type="entry name" value="PPIC_PPIASE_2"/>
    <property type="match status" value="1"/>
</dbReference>
<dbReference type="InterPro" id="IPR046357">
    <property type="entry name" value="PPIase_dom_sf"/>
</dbReference>
<keyword evidence="1" id="KW-0413">Isomerase</keyword>
<evidence type="ECO:0000313" key="4">
    <source>
        <dbReference type="EMBL" id="NIR75564.1"/>
    </source>
</evidence>
<feature type="signal peptide" evidence="2">
    <location>
        <begin position="1"/>
        <end position="27"/>
    </location>
</feature>
<dbReference type="InterPro" id="IPR050245">
    <property type="entry name" value="PrsA_foldase"/>
</dbReference>
<dbReference type="PROSITE" id="PS01096">
    <property type="entry name" value="PPIC_PPIASE_1"/>
    <property type="match status" value="1"/>
</dbReference>
<dbReference type="InterPro" id="IPR023058">
    <property type="entry name" value="PPIase_PpiC_CS"/>
</dbReference>
<proteinExistence type="predicted"/>
<keyword evidence="1" id="KW-0697">Rotamase</keyword>
<reference evidence="4 5" key="1">
    <citation type="submission" date="2020-01" db="EMBL/GenBank/DDBJ databases">
        <title>Genomes assembled from Gulf of Kutch pelagic sediment metagenomes.</title>
        <authorList>
            <person name="Chandrashekar M."/>
            <person name="Mahajan M.S."/>
            <person name="Dave K.J."/>
            <person name="Vatsa P."/>
            <person name="Nathani N.M."/>
        </authorList>
    </citation>
    <scope>NUCLEOTIDE SEQUENCE [LARGE SCALE GENOMIC DNA]</scope>
    <source>
        <strain evidence="4">KS3-K002</strain>
    </source>
</reference>
<dbReference type="PANTHER" id="PTHR47245:SF2">
    <property type="entry name" value="PEPTIDYL-PROLYL CIS-TRANS ISOMERASE HP_0175-RELATED"/>
    <property type="match status" value="1"/>
</dbReference>
<name>A0AAE4Z844_9BACT</name>
<dbReference type="PROSITE" id="PS51257">
    <property type="entry name" value="PROKAR_LIPOPROTEIN"/>
    <property type="match status" value="1"/>
</dbReference>
<evidence type="ECO:0000256" key="2">
    <source>
        <dbReference type="SAM" id="SignalP"/>
    </source>
</evidence>
<dbReference type="InterPro" id="IPR000297">
    <property type="entry name" value="PPIase_PpiC"/>
</dbReference>
<evidence type="ECO:0000313" key="5">
    <source>
        <dbReference type="Proteomes" id="UP000702544"/>
    </source>
</evidence>
<comment type="caution">
    <text evidence="4">The sequence shown here is derived from an EMBL/GenBank/DDBJ whole genome shotgun (WGS) entry which is preliminary data.</text>
</comment>
<protein>
    <recommendedName>
        <fullName evidence="3">PpiC domain-containing protein</fullName>
    </recommendedName>
</protein>
<dbReference type="EMBL" id="JAACAK010000083">
    <property type="protein sequence ID" value="NIR75564.1"/>
    <property type="molecule type" value="Genomic_DNA"/>
</dbReference>
<dbReference type="AlphaFoldDB" id="A0AAE4Z844"/>
<dbReference type="Gene3D" id="3.10.50.40">
    <property type="match status" value="1"/>
</dbReference>
<dbReference type="SUPFAM" id="SSF54534">
    <property type="entry name" value="FKBP-like"/>
    <property type="match status" value="1"/>
</dbReference>
<feature type="chain" id="PRO_5042093062" description="PpiC domain-containing protein" evidence="2">
    <location>
        <begin position="28"/>
        <end position="476"/>
    </location>
</feature>
<accession>A0AAE4Z844</accession>
<evidence type="ECO:0000259" key="3">
    <source>
        <dbReference type="PROSITE" id="PS50198"/>
    </source>
</evidence>
<organism evidence="4 5">
    <name type="scientific">Candidatus Kutchimonas denitrificans</name>
    <dbReference type="NCBI Taxonomy" id="3056748"/>
    <lineage>
        <taxon>Bacteria</taxon>
        <taxon>Pseudomonadati</taxon>
        <taxon>Gemmatimonadota</taxon>
        <taxon>Gemmatimonadia</taxon>
        <taxon>Candidatus Palauibacterales</taxon>
        <taxon>Candidatus Palauibacteraceae</taxon>
        <taxon>Candidatus Kutchimonas</taxon>
    </lineage>
</organism>
<feature type="domain" description="PpiC" evidence="3">
    <location>
        <begin position="137"/>
        <end position="239"/>
    </location>
</feature>
<gene>
    <name evidence="4" type="ORF">GWO12_10725</name>
</gene>
<evidence type="ECO:0000256" key="1">
    <source>
        <dbReference type="PROSITE-ProRule" id="PRU00278"/>
    </source>
</evidence>
<keyword evidence="2" id="KW-0732">Signal</keyword>
<dbReference type="Proteomes" id="UP000702544">
    <property type="component" value="Unassembled WGS sequence"/>
</dbReference>
<dbReference type="GO" id="GO:0003755">
    <property type="term" value="F:peptidyl-prolyl cis-trans isomerase activity"/>
    <property type="evidence" value="ECO:0007669"/>
    <property type="project" value="UniProtKB-KW"/>
</dbReference>
<sequence length="476" mass="52858">MKHQLLSRILVLSLAAFLVACSSVREGMEGHGDAVAIANGYELTIDHLAELLAPVSESIAPANTWIIDRTVDLWVSYTVLASEYAREDEFARLDIAPLARFNTQRTLAGLLQADLLRARAIPNDSVLRAMYEREQPYVRVRARHLVIWVPDDASEAEVDSLRRRAEDIRQRLVAGESFSELAQRYSADPLSGRRGGDLGWKTRGQLVEPLDSIAFNLEPGTISDLVRTNFGFHILEVTQRRNPEFHLVRPEFEKDLIDRRAEEIEAGFADSLMAAANVEISPGSIQLLRRIAFSPRLNRLGSADRQAILVRYDGGELTMGEWIDFVVRSGPDAQAIFASPDTTSARELLRQLARNEIIARAARTSGYEFSDRQADSVAVLARGDLRVAAQDAGYRATIMLQDAPEIPAAVDQAFNMLFLGRRGTRTLDRASPALRRNGPAILIHPYRYPLVVERLRELRAAAGPPGTENRGSENGS</sequence>